<reference evidence="2" key="1">
    <citation type="journal article" date="2020" name="Stud. Mycol.">
        <title>101 Dothideomycetes genomes: a test case for predicting lifestyles and emergence of pathogens.</title>
        <authorList>
            <person name="Haridas S."/>
            <person name="Albert R."/>
            <person name="Binder M."/>
            <person name="Bloem J."/>
            <person name="Labutti K."/>
            <person name="Salamov A."/>
            <person name="Andreopoulos B."/>
            <person name="Baker S."/>
            <person name="Barry K."/>
            <person name="Bills G."/>
            <person name="Bluhm B."/>
            <person name="Cannon C."/>
            <person name="Castanera R."/>
            <person name="Culley D."/>
            <person name="Daum C."/>
            <person name="Ezra D."/>
            <person name="Gonzalez J."/>
            <person name="Henrissat B."/>
            <person name="Kuo A."/>
            <person name="Liang C."/>
            <person name="Lipzen A."/>
            <person name="Lutzoni F."/>
            <person name="Magnuson J."/>
            <person name="Mondo S."/>
            <person name="Nolan M."/>
            <person name="Ohm R."/>
            <person name="Pangilinan J."/>
            <person name="Park H.-J."/>
            <person name="Ramirez L."/>
            <person name="Alfaro M."/>
            <person name="Sun H."/>
            <person name="Tritt A."/>
            <person name="Yoshinaga Y."/>
            <person name="Zwiers L.-H."/>
            <person name="Turgeon B."/>
            <person name="Goodwin S."/>
            <person name="Spatafora J."/>
            <person name="Crous P."/>
            <person name="Grigoriev I."/>
        </authorList>
    </citation>
    <scope>NUCLEOTIDE SEQUENCE</scope>
    <source>
        <strain evidence="2">CBS 480.64</strain>
    </source>
</reference>
<dbReference type="Proteomes" id="UP000799421">
    <property type="component" value="Unassembled WGS sequence"/>
</dbReference>
<evidence type="ECO:0000313" key="3">
    <source>
        <dbReference type="Proteomes" id="UP000799421"/>
    </source>
</evidence>
<keyword evidence="3" id="KW-1185">Reference proteome</keyword>
<accession>A0A6A7C530</accession>
<organism evidence="2 3">
    <name type="scientific">Piedraia hortae CBS 480.64</name>
    <dbReference type="NCBI Taxonomy" id="1314780"/>
    <lineage>
        <taxon>Eukaryota</taxon>
        <taxon>Fungi</taxon>
        <taxon>Dikarya</taxon>
        <taxon>Ascomycota</taxon>
        <taxon>Pezizomycotina</taxon>
        <taxon>Dothideomycetes</taxon>
        <taxon>Dothideomycetidae</taxon>
        <taxon>Capnodiales</taxon>
        <taxon>Piedraiaceae</taxon>
        <taxon>Piedraia</taxon>
    </lineage>
</organism>
<dbReference type="EMBL" id="MU005965">
    <property type="protein sequence ID" value="KAF2862550.1"/>
    <property type="molecule type" value="Genomic_DNA"/>
</dbReference>
<dbReference type="OrthoDB" id="4158987at2759"/>
<protein>
    <submittedName>
        <fullName evidence="2">Uncharacterized protein</fullName>
    </submittedName>
</protein>
<name>A0A6A7C530_9PEZI</name>
<evidence type="ECO:0000256" key="1">
    <source>
        <dbReference type="SAM" id="MobiDB-lite"/>
    </source>
</evidence>
<sequence length="164" mass="17008">MPSVNNMDQSSNGEWRISPDIDKEQLLQALSAQTLATRLLEKASHLKDLALKATDPEERQKIIQEAYDKEVEAHGHSKLAQRLQSGVWQGGIAGAGIGGSIAVGLGATVGTLVGGVTSVPTAALGGLIGAGVGGINGPFVKLDQKKEETPVENGVDSESSRKEG</sequence>
<dbReference type="AlphaFoldDB" id="A0A6A7C530"/>
<proteinExistence type="predicted"/>
<gene>
    <name evidence="2" type="ORF">K470DRAFT_255835</name>
</gene>
<feature type="region of interest" description="Disordered" evidence="1">
    <location>
        <begin position="143"/>
        <end position="164"/>
    </location>
</feature>
<evidence type="ECO:0000313" key="2">
    <source>
        <dbReference type="EMBL" id="KAF2862550.1"/>
    </source>
</evidence>